<dbReference type="CDD" id="cd04453">
    <property type="entry name" value="S1_RNase_E"/>
    <property type="match status" value="1"/>
</dbReference>
<dbReference type="GO" id="GO:0006364">
    <property type="term" value="P:rRNA processing"/>
    <property type="evidence" value="ECO:0007669"/>
    <property type="project" value="UniProtKB-KW"/>
</dbReference>
<dbReference type="Pfam" id="PF10150">
    <property type="entry name" value="RNase_E_G"/>
    <property type="match status" value="1"/>
</dbReference>
<dbReference type="Gene3D" id="2.40.50.140">
    <property type="entry name" value="Nucleic acid-binding proteins"/>
    <property type="match status" value="1"/>
</dbReference>
<evidence type="ECO:0000256" key="13">
    <source>
        <dbReference type="ARBA" id="ARBA00022801"/>
    </source>
</evidence>
<dbReference type="EMBL" id="CP061800">
    <property type="protein sequence ID" value="QTA88445.1"/>
    <property type="molecule type" value="Genomic_DNA"/>
</dbReference>
<keyword evidence="15" id="KW-0694">RNA-binding</keyword>
<keyword evidence="11" id="KW-0699">rRNA-binding</keyword>
<keyword evidence="14" id="KW-0460">Magnesium</keyword>
<dbReference type="SMART" id="SM00316">
    <property type="entry name" value="S1"/>
    <property type="match status" value="1"/>
</dbReference>
<keyword evidence="8" id="KW-0819">tRNA processing</keyword>
<accession>A0A975BN11</accession>
<protein>
    <recommendedName>
        <fullName evidence="4">Ribonuclease G</fullName>
    </recommendedName>
</protein>
<keyword evidence="10" id="KW-0479">Metal-binding</keyword>
<sequence>MYKQLVINVTDHETRVALLEDGTIAELFIKRKGDSDIVGNIYKGRVQRVLPGMQAAFVDIGRDQAAFIYVDDIIRDNHNEFEQLFIENSEDDVSTSENAYKNRSKETESHRITRDCHIEELITEGQEILVQVAKSPIGTKGSRVTSHISLPGRFLVLMPTSDHIGISRRIEDDTERTRLKEMIVSLREEPIGYIVRTAAEGVQQEKLTYEMDFLKNLWETLQIKYKKAPVPSLLHQELTVSLRAVRDLFIHDADKLTIDSRSGYESILLFLDTFMPTLKDSVELYEGSELIFDAYNLEGDISRALKKKVWLKSGGYIVIEHTEALVAIDVNTGRYVGKHNLEETILKTNLEAVKEIAYQIRLRDIGGIIIIDFIDMAKKPNQEKVFNALKEALKKDRSKTHILPMSEMGLIQMTRKRIKKSLTRMLCEPCFYCEGEGYLISRQSICYNIFREILREAGDLMGSKITLRANPEIAELLHGEENHIIASLENSLGKQIIIYPNADYHMEEFDIFEILKE</sequence>
<evidence type="ECO:0000256" key="4">
    <source>
        <dbReference type="ARBA" id="ARBA00017719"/>
    </source>
</evidence>
<dbReference type="Pfam" id="PF20833">
    <property type="entry name" value="RNase_E_G_Thio"/>
    <property type="match status" value="1"/>
</dbReference>
<dbReference type="NCBIfam" id="TIGR00757">
    <property type="entry name" value="RNaseEG"/>
    <property type="match status" value="1"/>
</dbReference>
<evidence type="ECO:0000256" key="10">
    <source>
        <dbReference type="ARBA" id="ARBA00022723"/>
    </source>
</evidence>
<dbReference type="AlphaFoldDB" id="A0A975BN11"/>
<evidence type="ECO:0000256" key="15">
    <source>
        <dbReference type="ARBA" id="ARBA00022884"/>
    </source>
</evidence>
<comment type="subcellular location">
    <subcellularLocation>
        <location evidence="2">Cytoplasm</location>
    </subcellularLocation>
</comment>
<evidence type="ECO:0000259" key="16">
    <source>
        <dbReference type="SMART" id="SM00316"/>
    </source>
</evidence>
<keyword evidence="6" id="KW-0698">rRNA processing</keyword>
<organism evidence="17 18">
    <name type="scientific">Desulfonema magnum</name>
    <dbReference type="NCBI Taxonomy" id="45655"/>
    <lineage>
        <taxon>Bacteria</taxon>
        <taxon>Pseudomonadati</taxon>
        <taxon>Thermodesulfobacteriota</taxon>
        <taxon>Desulfobacteria</taxon>
        <taxon>Desulfobacterales</taxon>
        <taxon>Desulfococcaceae</taxon>
        <taxon>Desulfonema</taxon>
    </lineage>
</organism>
<dbReference type="RefSeq" id="WP_207683209.1">
    <property type="nucleotide sequence ID" value="NZ_CP061800.1"/>
</dbReference>
<dbReference type="PANTHER" id="PTHR30001:SF0">
    <property type="entry name" value="RIBONUCLEASE G"/>
    <property type="match status" value="1"/>
</dbReference>
<dbReference type="InterPro" id="IPR004659">
    <property type="entry name" value="RNase_E/G"/>
</dbReference>
<evidence type="ECO:0000256" key="1">
    <source>
        <dbReference type="ARBA" id="ARBA00001946"/>
    </source>
</evidence>
<comment type="cofactor">
    <cofactor evidence="1">
        <name>Mg(2+)</name>
        <dbReference type="ChEBI" id="CHEBI:18420"/>
    </cofactor>
</comment>
<feature type="domain" description="S1 motif" evidence="16">
    <location>
        <begin position="37"/>
        <end position="147"/>
    </location>
</feature>
<evidence type="ECO:0000256" key="5">
    <source>
        <dbReference type="ARBA" id="ARBA00022490"/>
    </source>
</evidence>
<dbReference type="InterPro" id="IPR003029">
    <property type="entry name" value="S1_domain"/>
</dbReference>
<evidence type="ECO:0000256" key="6">
    <source>
        <dbReference type="ARBA" id="ARBA00022552"/>
    </source>
</evidence>
<dbReference type="GO" id="GO:0046872">
    <property type="term" value="F:metal ion binding"/>
    <property type="evidence" value="ECO:0007669"/>
    <property type="project" value="UniProtKB-KW"/>
</dbReference>
<keyword evidence="18" id="KW-1185">Reference proteome</keyword>
<evidence type="ECO:0000256" key="11">
    <source>
        <dbReference type="ARBA" id="ARBA00022730"/>
    </source>
</evidence>
<keyword evidence="7" id="KW-0820">tRNA-binding</keyword>
<evidence type="ECO:0000256" key="14">
    <source>
        <dbReference type="ARBA" id="ARBA00022842"/>
    </source>
</evidence>
<evidence type="ECO:0000256" key="12">
    <source>
        <dbReference type="ARBA" id="ARBA00022759"/>
    </source>
</evidence>
<evidence type="ECO:0000256" key="2">
    <source>
        <dbReference type="ARBA" id="ARBA00004496"/>
    </source>
</evidence>
<dbReference type="InterPro" id="IPR019307">
    <property type="entry name" value="RNA-bd_AU-1/RNase_E/G"/>
</dbReference>
<dbReference type="InterPro" id="IPR048583">
    <property type="entry name" value="RNase_E_G_thioredoxin-like"/>
</dbReference>
<evidence type="ECO:0000313" key="17">
    <source>
        <dbReference type="EMBL" id="QTA88445.1"/>
    </source>
</evidence>
<dbReference type="GO" id="GO:0005737">
    <property type="term" value="C:cytoplasm"/>
    <property type="evidence" value="ECO:0007669"/>
    <property type="project" value="UniProtKB-SubCell"/>
</dbReference>
<dbReference type="PANTHER" id="PTHR30001">
    <property type="entry name" value="RIBONUCLEASE"/>
    <property type="match status" value="1"/>
</dbReference>
<dbReference type="GO" id="GO:0019843">
    <property type="term" value="F:rRNA binding"/>
    <property type="evidence" value="ECO:0007669"/>
    <property type="project" value="UniProtKB-KW"/>
</dbReference>
<reference evidence="17" key="1">
    <citation type="journal article" date="2021" name="Microb. Physiol.">
        <title>Proteogenomic Insights into the Physiology of Marine, Sulfate-Reducing, Filamentous Desulfonema limicola and Desulfonema magnum.</title>
        <authorList>
            <person name="Schnaars V."/>
            <person name="Wohlbrand L."/>
            <person name="Scheve S."/>
            <person name="Hinrichs C."/>
            <person name="Reinhardt R."/>
            <person name="Rabus R."/>
        </authorList>
    </citation>
    <scope>NUCLEOTIDE SEQUENCE</scope>
    <source>
        <strain evidence="17">4be13</strain>
    </source>
</reference>
<dbReference type="KEGG" id="dmm:dnm_044910"/>
<dbReference type="GO" id="GO:0016787">
    <property type="term" value="F:hydrolase activity"/>
    <property type="evidence" value="ECO:0007669"/>
    <property type="project" value="UniProtKB-KW"/>
</dbReference>
<keyword evidence="12" id="KW-0255">Endonuclease</keyword>
<evidence type="ECO:0000256" key="9">
    <source>
        <dbReference type="ARBA" id="ARBA00022722"/>
    </source>
</evidence>
<keyword evidence="5" id="KW-0963">Cytoplasm</keyword>
<evidence type="ECO:0000313" key="18">
    <source>
        <dbReference type="Proteomes" id="UP000663722"/>
    </source>
</evidence>
<dbReference type="SUPFAM" id="SSF50249">
    <property type="entry name" value="Nucleic acid-binding proteins"/>
    <property type="match status" value="1"/>
</dbReference>
<dbReference type="InterPro" id="IPR012340">
    <property type="entry name" value="NA-bd_OB-fold"/>
</dbReference>
<dbReference type="GO" id="GO:0008033">
    <property type="term" value="P:tRNA processing"/>
    <property type="evidence" value="ECO:0007669"/>
    <property type="project" value="UniProtKB-KW"/>
</dbReference>
<keyword evidence="9" id="KW-0540">Nuclease</keyword>
<evidence type="ECO:0000256" key="3">
    <source>
        <dbReference type="ARBA" id="ARBA00005663"/>
    </source>
</evidence>
<dbReference type="GO" id="GO:0000049">
    <property type="term" value="F:tRNA binding"/>
    <property type="evidence" value="ECO:0007669"/>
    <property type="project" value="UniProtKB-KW"/>
</dbReference>
<keyword evidence="13" id="KW-0378">Hydrolase</keyword>
<dbReference type="Gene3D" id="3.40.1260.20">
    <property type="entry name" value="Ribonuclease E, catalytic domain"/>
    <property type="match status" value="1"/>
</dbReference>
<dbReference type="GO" id="GO:0004540">
    <property type="term" value="F:RNA nuclease activity"/>
    <property type="evidence" value="ECO:0007669"/>
    <property type="project" value="InterPro"/>
</dbReference>
<evidence type="ECO:0000256" key="7">
    <source>
        <dbReference type="ARBA" id="ARBA00022555"/>
    </source>
</evidence>
<name>A0A975BN11_9BACT</name>
<comment type="similarity">
    <text evidence="3">Belongs to the RNase E/G family. RNase G subfamily.</text>
</comment>
<proteinExistence type="inferred from homology"/>
<evidence type="ECO:0000256" key="8">
    <source>
        <dbReference type="ARBA" id="ARBA00022694"/>
    </source>
</evidence>
<gene>
    <name evidence="17" type="ORF">dnm_044910</name>
</gene>
<dbReference type="Proteomes" id="UP000663722">
    <property type="component" value="Chromosome"/>
</dbReference>
<dbReference type="GO" id="GO:0004519">
    <property type="term" value="F:endonuclease activity"/>
    <property type="evidence" value="ECO:0007669"/>
    <property type="project" value="UniProtKB-KW"/>
</dbReference>